<proteinExistence type="predicted"/>
<dbReference type="AlphaFoldDB" id="A0A6M3KUK8"/>
<evidence type="ECO:0000313" key="1">
    <source>
        <dbReference type="EMBL" id="QJA85134.1"/>
    </source>
</evidence>
<accession>A0A6M3KUK8</accession>
<reference evidence="1" key="1">
    <citation type="submission" date="2020-03" db="EMBL/GenBank/DDBJ databases">
        <title>The deep terrestrial virosphere.</title>
        <authorList>
            <person name="Holmfeldt K."/>
            <person name="Nilsson E."/>
            <person name="Simone D."/>
            <person name="Lopez-Fernandez M."/>
            <person name="Wu X."/>
            <person name="de Brujin I."/>
            <person name="Lundin D."/>
            <person name="Andersson A."/>
            <person name="Bertilsson S."/>
            <person name="Dopson M."/>
        </authorList>
    </citation>
    <scope>NUCLEOTIDE SEQUENCE</scope>
    <source>
        <strain evidence="1">MM415B02272</strain>
    </source>
</reference>
<gene>
    <name evidence="1" type="ORF">MM415B02272_0007</name>
</gene>
<dbReference type="EMBL" id="MT142556">
    <property type="protein sequence ID" value="QJA85134.1"/>
    <property type="molecule type" value="Genomic_DNA"/>
</dbReference>
<name>A0A6M3KUK8_9ZZZZ</name>
<protein>
    <submittedName>
        <fullName evidence="1">Uncharacterized protein</fullName>
    </submittedName>
</protein>
<organism evidence="1">
    <name type="scientific">viral metagenome</name>
    <dbReference type="NCBI Taxonomy" id="1070528"/>
    <lineage>
        <taxon>unclassified sequences</taxon>
        <taxon>metagenomes</taxon>
        <taxon>organismal metagenomes</taxon>
    </lineage>
</organism>
<sequence length="84" mass="9007">MAIKLPNNGYDAMVFLNWLANAGAIGEIHWNVAGDGPQGRLIEIKAKVSGVVMVERPGNIIEPGGLVTAGPGLKGKHKLRRRHE</sequence>